<keyword evidence="2 5" id="KW-0812">Transmembrane</keyword>
<name>A0A194XB14_MOLSC</name>
<dbReference type="AlphaFoldDB" id="A0A194XB14"/>
<dbReference type="GO" id="GO:0016020">
    <property type="term" value="C:membrane"/>
    <property type="evidence" value="ECO:0007669"/>
    <property type="project" value="UniProtKB-SubCell"/>
</dbReference>
<organism evidence="6 7">
    <name type="scientific">Mollisia scopiformis</name>
    <name type="common">Conifer needle endophyte fungus</name>
    <name type="synonym">Phialocephala scopiformis</name>
    <dbReference type="NCBI Taxonomy" id="149040"/>
    <lineage>
        <taxon>Eukaryota</taxon>
        <taxon>Fungi</taxon>
        <taxon>Dikarya</taxon>
        <taxon>Ascomycota</taxon>
        <taxon>Pezizomycotina</taxon>
        <taxon>Leotiomycetes</taxon>
        <taxon>Helotiales</taxon>
        <taxon>Mollisiaceae</taxon>
        <taxon>Mollisia</taxon>
    </lineage>
</organism>
<accession>A0A194XB14</accession>
<dbReference type="EMBL" id="KQ947414">
    <property type="protein sequence ID" value="KUJ17365.1"/>
    <property type="molecule type" value="Genomic_DNA"/>
</dbReference>
<dbReference type="Proteomes" id="UP000070700">
    <property type="component" value="Unassembled WGS sequence"/>
</dbReference>
<feature type="transmembrane region" description="Helical" evidence="5">
    <location>
        <begin position="109"/>
        <end position="133"/>
    </location>
</feature>
<evidence type="ECO:0008006" key="8">
    <source>
        <dbReference type="Google" id="ProtNLM"/>
    </source>
</evidence>
<dbReference type="PANTHER" id="PTHR23507:SF1">
    <property type="entry name" value="FI18259P1-RELATED"/>
    <property type="match status" value="1"/>
</dbReference>
<keyword evidence="4 5" id="KW-0472">Membrane</keyword>
<evidence type="ECO:0000256" key="1">
    <source>
        <dbReference type="ARBA" id="ARBA00004141"/>
    </source>
</evidence>
<reference evidence="6 7" key="1">
    <citation type="submission" date="2015-10" db="EMBL/GenBank/DDBJ databases">
        <title>Full genome of DAOMC 229536 Phialocephala scopiformis, a fungal endophyte of spruce producing the potent anti-insectan compound rugulosin.</title>
        <authorList>
            <consortium name="DOE Joint Genome Institute"/>
            <person name="Walker A.K."/>
            <person name="Frasz S.L."/>
            <person name="Seifert K.A."/>
            <person name="Miller J.D."/>
            <person name="Mondo S.J."/>
            <person name="Labutti K."/>
            <person name="Lipzen A."/>
            <person name="Dockter R."/>
            <person name="Kennedy M."/>
            <person name="Grigoriev I.V."/>
            <person name="Spatafora J.W."/>
        </authorList>
    </citation>
    <scope>NUCLEOTIDE SEQUENCE [LARGE SCALE GENOMIC DNA]</scope>
    <source>
        <strain evidence="6 7">CBS 120377</strain>
    </source>
</reference>
<keyword evidence="3 5" id="KW-1133">Transmembrane helix</keyword>
<dbReference type="KEGG" id="psco:LY89DRAFT_781578"/>
<feature type="transmembrane region" description="Helical" evidence="5">
    <location>
        <begin position="82"/>
        <end position="102"/>
    </location>
</feature>
<dbReference type="OrthoDB" id="194139at2759"/>
<dbReference type="InParanoid" id="A0A194XB14"/>
<evidence type="ECO:0000313" key="6">
    <source>
        <dbReference type="EMBL" id="KUJ17365.1"/>
    </source>
</evidence>
<protein>
    <recommendedName>
        <fullName evidence="8">Major facilitator superfamily (MFS) profile domain-containing protein</fullName>
    </recommendedName>
</protein>
<dbReference type="GeneID" id="28832217"/>
<dbReference type="PANTHER" id="PTHR23507">
    <property type="entry name" value="ZGC:174356"/>
    <property type="match status" value="1"/>
</dbReference>
<evidence type="ECO:0000313" key="7">
    <source>
        <dbReference type="Proteomes" id="UP000070700"/>
    </source>
</evidence>
<keyword evidence="7" id="KW-1185">Reference proteome</keyword>
<evidence type="ECO:0000256" key="5">
    <source>
        <dbReference type="SAM" id="Phobius"/>
    </source>
</evidence>
<evidence type="ECO:0000256" key="2">
    <source>
        <dbReference type="ARBA" id="ARBA00022692"/>
    </source>
</evidence>
<sequence length="148" mass="16720">MVLTTLLPSKPFFFIVLLLISYEFFDNFSFSVPVRLLEHAVCQRHYALPSSPSTLSLPRRDLDELQCKSPAVQSTLAYIRGYYSLFRTGPALFVGPYFGVLADRWGLRAVYSIVLVGLMLQLASFYVVCMLAYHAALTLVKYPCQYGS</sequence>
<comment type="subcellular location">
    <subcellularLocation>
        <location evidence="1">Membrane</location>
        <topology evidence="1">Multi-pass membrane protein</topology>
    </subcellularLocation>
</comment>
<feature type="transmembrane region" description="Helical" evidence="5">
    <location>
        <begin position="12"/>
        <end position="30"/>
    </location>
</feature>
<evidence type="ECO:0000256" key="4">
    <source>
        <dbReference type="ARBA" id="ARBA00023136"/>
    </source>
</evidence>
<proteinExistence type="predicted"/>
<evidence type="ECO:0000256" key="3">
    <source>
        <dbReference type="ARBA" id="ARBA00022989"/>
    </source>
</evidence>
<dbReference type="GO" id="GO:0022857">
    <property type="term" value="F:transmembrane transporter activity"/>
    <property type="evidence" value="ECO:0007669"/>
    <property type="project" value="TreeGrafter"/>
</dbReference>
<gene>
    <name evidence="6" type="ORF">LY89DRAFT_781578</name>
</gene>
<dbReference type="RefSeq" id="XP_018071720.1">
    <property type="nucleotide sequence ID" value="XM_018222491.1"/>
</dbReference>